<keyword evidence="2" id="KW-1185">Reference proteome</keyword>
<evidence type="ECO:0000313" key="2">
    <source>
        <dbReference type="Proteomes" id="UP000325315"/>
    </source>
</evidence>
<proteinExistence type="predicted"/>
<name>A0A5B6UZR5_9ROSI</name>
<evidence type="ECO:0000313" key="1">
    <source>
        <dbReference type="EMBL" id="KAA3461335.1"/>
    </source>
</evidence>
<dbReference type="Gene3D" id="3.30.420.10">
    <property type="entry name" value="Ribonuclease H-like superfamily/Ribonuclease H"/>
    <property type="match status" value="1"/>
</dbReference>
<dbReference type="GO" id="GO:0003676">
    <property type="term" value="F:nucleic acid binding"/>
    <property type="evidence" value="ECO:0007669"/>
    <property type="project" value="InterPro"/>
</dbReference>
<dbReference type="OrthoDB" id="999881at2759"/>
<dbReference type="InterPro" id="IPR012337">
    <property type="entry name" value="RNaseH-like_sf"/>
</dbReference>
<protein>
    <submittedName>
        <fullName evidence="1">Retrotransposon gag protein</fullName>
    </submittedName>
</protein>
<dbReference type="InterPro" id="IPR036397">
    <property type="entry name" value="RNaseH_sf"/>
</dbReference>
<dbReference type="Proteomes" id="UP000325315">
    <property type="component" value="Unassembled WGS sequence"/>
</dbReference>
<accession>A0A5B6UZR5</accession>
<organism evidence="1 2">
    <name type="scientific">Gossypium australe</name>
    <dbReference type="NCBI Taxonomy" id="47621"/>
    <lineage>
        <taxon>Eukaryota</taxon>
        <taxon>Viridiplantae</taxon>
        <taxon>Streptophyta</taxon>
        <taxon>Embryophyta</taxon>
        <taxon>Tracheophyta</taxon>
        <taxon>Spermatophyta</taxon>
        <taxon>Magnoliopsida</taxon>
        <taxon>eudicotyledons</taxon>
        <taxon>Gunneridae</taxon>
        <taxon>Pentapetalae</taxon>
        <taxon>rosids</taxon>
        <taxon>malvids</taxon>
        <taxon>Malvales</taxon>
        <taxon>Malvaceae</taxon>
        <taxon>Malvoideae</taxon>
        <taxon>Gossypium</taxon>
    </lineage>
</organism>
<dbReference type="EMBL" id="SMMG02000009">
    <property type="protein sequence ID" value="KAA3461335.1"/>
    <property type="molecule type" value="Genomic_DNA"/>
</dbReference>
<gene>
    <name evidence="1" type="ORF">EPI10_027911</name>
</gene>
<dbReference type="SUPFAM" id="SSF53098">
    <property type="entry name" value="Ribonuclease H-like"/>
    <property type="match status" value="1"/>
</dbReference>
<dbReference type="AlphaFoldDB" id="A0A5B6UZR5"/>
<sequence length="85" mass="9875">MDFVSSLPLSPKKKYAIWIETLGLHLDSGANYKKLWVLSYTLAQTDGQSERVIQILENMLRCCILEFEGNWEKYLPLVEFAYNNS</sequence>
<comment type="caution">
    <text evidence="1">The sequence shown here is derived from an EMBL/GenBank/DDBJ whole genome shotgun (WGS) entry which is preliminary data.</text>
</comment>
<reference evidence="2" key="1">
    <citation type="journal article" date="2019" name="Plant Biotechnol. J.">
        <title>Genome sequencing of the Australian wild diploid species Gossypium australe highlights disease resistance and delayed gland morphogenesis.</title>
        <authorList>
            <person name="Cai Y."/>
            <person name="Cai X."/>
            <person name="Wang Q."/>
            <person name="Wang P."/>
            <person name="Zhang Y."/>
            <person name="Cai C."/>
            <person name="Xu Y."/>
            <person name="Wang K."/>
            <person name="Zhou Z."/>
            <person name="Wang C."/>
            <person name="Geng S."/>
            <person name="Li B."/>
            <person name="Dong Q."/>
            <person name="Hou Y."/>
            <person name="Wang H."/>
            <person name="Ai P."/>
            <person name="Liu Z."/>
            <person name="Yi F."/>
            <person name="Sun M."/>
            <person name="An G."/>
            <person name="Cheng J."/>
            <person name="Zhang Y."/>
            <person name="Shi Q."/>
            <person name="Xie Y."/>
            <person name="Shi X."/>
            <person name="Chang Y."/>
            <person name="Huang F."/>
            <person name="Chen Y."/>
            <person name="Hong S."/>
            <person name="Mi L."/>
            <person name="Sun Q."/>
            <person name="Zhang L."/>
            <person name="Zhou B."/>
            <person name="Peng R."/>
            <person name="Zhang X."/>
            <person name="Liu F."/>
        </authorList>
    </citation>
    <scope>NUCLEOTIDE SEQUENCE [LARGE SCALE GENOMIC DNA]</scope>
    <source>
        <strain evidence="2">cv. PA1801</strain>
    </source>
</reference>